<evidence type="ECO:0000313" key="5">
    <source>
        <dbReference type="EMBL" id="MQL72240.1"/>
    </source>
</evidence>
<dbReference type="PROSITE" id="PS50090">
    <property type="entry name" value="MYB_LIKE"/>
    <property type="match status" value="1"/>
</dbReference>
<accession>A0A843TS13</accession>
<dbReference type="InterPro" id="IPR017930">
    <property type="entry name" value="Myb_dom"/>
</dbReference>
<dbReference type="AlphaFoldDB" id="A0A843TS13"/>
<feature type="region of interest" description="Disordered" evidence="2">
    <location>
        <begin position="238"/>
        <end position="274"/>
    </location>
</feature>
<feature type="compositionally biased region" description="Polar residues" evidence="2">
    <location>
        <begin position="407"/>
        <end position="420"/>
    </location>
</feature>
<reference evidence="5" key="1">
    <citation type="submission" date="2017-07" db="EMBL/GenBank/DDBJ databases">
        <title>Taro Niue Genome Assembly and Annotation.</title>
        <authorList>
            <person name="Atibalentja N."/>
            <person name="Keating K."/>
            <person name="Fields C.J."/>
        </authorList>
    </citation>
    <scope>NUCLEOTIDE SEQUENCE</scope>
    <source>
        <strain evidence="5">Niue_2</strain>
        <tissue evidence="5">Leaf</tissue>
    </source>
</reference>
<dbReference type="PANTHER" id="PTHR46993:SF6">
    <property type="entry name" value="MYB TRANSCRIPTION FACTOR"/>
    <property type="match status" value="1"/>
</dbReference>
<dbReference type="OrthoDB" id="664249at2759"/>
<feature type="region of interest" description="Disordered" evidence="2">
    <location>
        <begin position="336"/>
        <end position="359"/>
    </location>
</feature>
<evidence type="ECO:0000259" key="4">
    <source>
        <dbReference type="PROSITE" id="PS51294"/>
    </source>
</evidence>
<dbReference type="InterPro" id="IPR009057">
    <property type="entry name" value="Homeodomain-like_sf"/>
</dbReference>
<feature type="domain" description="Myb-like" evidence="3">
    <location>
        <begin position="445"/>
        <end position="493"/>
    </location>
</feature>
<evidence type="ECO:0000256" key="2">
    <source>
        <dbReference type="SAM" id="MobiDB-lite"/>
    </source>
</evidence>
<dbReference type="Pfam" id="PF00249">
    <property type="entry name" value="Myb_DNA-binding"/>
    <property type="match status" value="1"/>
</dbReference>
<dbReference type="CDD" id="cd11660">
    <property type="entry name" value="SANT_TRF"/>
    <property type="match status" value="1"/>
</dbReference>
<dbReference type="InterPro" id="IPR001005">
    <property type="entry name" value="SANT/Myb"/>
</dbReference>
<dbReference type="PROSITE" id="PS51294">
    <property type="entry name" value="HTH_MYB"/>
    <property type="match status" value="1"/>
</dbReference>
<organism evidence="5 6">
    <name type="scientific">Colocasia esculenta</name>
    <name type="common">Wild taro</name>
    <name type="synonym">Arum esculentum</name>
    <dbReference type="NCBI Taxonomy" id="4460"/>
    <lineage>
        <taxon>Eukaryota</taxon>
        <taxon>Viridiplantae</taxon>
        <taxon>Streptophyta</taxon>
        <taxon>Embryophyta</taxon>
        <taxon>Tracheophyta</taxon>
        <taxon>Spermatophyta</taxon>
        <taxon>Magnoliopsida</taxon>
        <taxon>Liliopsida</taxon>
        <taxon>Araceae</taxon>
        <taxon>Aroideae</taxon>
        <taxon>Colocasieae</taxon>
        <taxon>Colocasia</taxon>
    </lineage>
</organism>
<dbReference type="Proteomes" id="UP000652761">
    <property type="component" value="Unassembled WGS sequence"/>
</dbReference>
<dbReference type="PANTHER" id="PTHR46993">
    <property type="entry name" value="MYB TRANSCRIPTION FACTOR"/>
    <property type="match status" value="1"/>
</dbReference>
<name>A0A843TS13_COLES</name>
<keyword evidence="1" id="KW-0238">DNA-binding</keyword>
<dbReference type="SUPFAM" id="SSF46689">
    <property type="entry name" value="Homeodomain-like"/>
    <property type="match status" value="1"/>
</dbReference>
<gene>
    <name evidence="5" type="ORF">Taro_004593</name>
</gene>
<feature type="region of interest" description="Disordered" evidence="2">
    <location>
        <begin position="399"/>
        <end position="423"/>
    </location>
</feature>
<comment type="caution">
    <text evidence="5">The sequence shown here is derived from an EMBL/GenBank/DDBJ whole genome shotgun (WGS) entry which is preliminary data.</text>
</comment>
<evidence type="ECO:0000313" key="6">
    <source>
        <dbReference type="Proteomes" id="UP000652761"/>
    </source>
</evidence>
<dbReference type="GO" id="GO:0003677">
    <property type="term" value="F:DNA binding"/>
    <property type="evidence" value="ECO:0007669"/>
    <property type="project" value="UniProtKB-KW"/>
</dbReference>
<dbReference type="EMBL" id="NMUH01000124">
    <property type="protein sequence ID" value="MQL72240.1"/>
    <property type="molecule type" value="Genomic_DNA"/>
</dbReference>
<keyword evidence="6" id="KW-1185">Reference proteome</keyword>
<feature type="domain" description="HTH myb-type" evidence="4">
    <location>
        <begin position="438"/>
        <end position="494"/>
    </location>
</feature>
<dbReference type="Gene3D" id="1.10.10.60">
    <property type="entry name" value="Homeodomain-like"/>
    <property type="match status" value="1"/>
</dbReference>
<proteinExistence type="predicted"/>
<evidence type="ECO:0000256" key="1">
    <source>
        <dbReference type="ARBA" id="ARBA00023125"/>
    </source>
</evidence>
<dbReference type="SMART" id="SM00717">
    <property type="entry name" value="SANT"/>
    <property type="match status" value="1"/>
</dbReference>
<protein>
    <submittedName>
        <fullName evidence="5">Uncharacterized protein</fullName>
    </submittedName>
</protein>
<sequence>MGPCGASLIREFLRQKSPEEWFAEEILRCLRSPHLLHPHLKKALLLRRLIPDISYARLSDDTLQCLELIEELDRALGVPHPTPAMCAAYCAVAAELTVASLRRGGVEGFLEAVHWIWECRVWDLEQSEARGLIGEGMRQWREAIREAVTSAEAREVLLERDIGLEALGEYLEVAVNEMGRPLLQLVARAAGAEQYNAGGAEECTSSGSYEDADRSLEERLGPAGLSGVFSERSVPAGAPTEELAKMAPPTSPTGTDSSTHASESERNETDDLAGQVTDDVTYQTSELITALPSVEVHKVRQALKSSCEDLRKVVIDPLADALMRAANVQIGMVQGSENPNDSCESANQTGASVPGSSFQKDVQDTIVERNADEEHDGIPCPSVPHHDVMATTSCLDEGAEDSIECPSGTSANSSKSTRMSTRNHRVLSPALQDVSKFIRKRKIKRWTPLEEDTLRKAVKRHGKGNWKFILQSYPQIFENRTVIDLKDKWRNMTK</sequence>
<evidence type="ECO:0000259" key="3">
    <source>
        <dbReference type="PROSITE" id="PS50090"/>
    </source>
</evidence>